<protein>
    <recommendedName>
        <fullName evidence="3">PRC-barrel domain protein</fullName>
    </recommendedName>
</protein>
<evidence type="ECO:0008006" key="3">
    <source>
        <dbReference type="Google" id="ProtNLM"/>
    </source>
</evidence>
<dbReference type="Proteomes" id="UP000321617">
    <property type="component" value="Unassembled WGS sequence"/>
</dbReference>
<accession>A0A562V537</accession>
<evidence type="ECO:0000313" key="1">
    <source>
        <dbReference type="EMBL" id="TWJ12993.1"/>
    </source>
</evidence>
<name>A0A562V537_9ACTN</name>
<dbReference type="RefSeq" id="WP_147140542.1">
    <property type="nucleotide sequence ID" value="NZ_BAABIJ010000002.1"/>
</dbReference>
<dbReference type="OrthoDB" id="9804685at2"/>
<evidence type="ECO:0000313" key="2">
    <source>
        <dbReference type="Proteomes" id="UP000321617"/>
    </source>
</evidence>
<proteinExistence type="predicted"/>
<reference evidence="1 2" key="1">
    <citation type="journal article" date="2013" name="Stand. Genomic Sci.">
        <title>Genomic Encyclopedia of Type Strains, Phase I: The one thousand microbial genomes (KMG-I) project.</title>
        <authorList>
            <person name="Kyrpides N.C."/>
            <person name="Woyke T."/>
            <person name="Eisen J.A."/>
            <person name="Garrity G."/>
            <person name="Lilburn T.G."/>
            <person name="Beck B.J."/>
            <person name="Whitman W.B."/>
            <person name="Hugenholtz P."/>
            <person name="Klenk H.P."/>
        </authorList>
    </citation>
    <scope>NUCLEOTIDE SEQUENCE [LARGE SCALE GENOMIC DNA]</scope>
    <source>
        <strain evidence="1 2">DSM 45044</strain>
    </source>
</reference>
<keyword evidence="2" id="KW-1185">Reference proteome</keyword>
<dbReference type="EMBL" id="VLLL01000006">
    <property type="protein sequence ID" value="TWJ12993.1"/>
    <property type="molecule type" value="Genomic_DNA"/>
</dbReference>
<dbReference type="AlphaFoldDB" id="A0A562V537"/>
<sequence length="127" mass="14165">MSGWHGHDQIDLSAELLDRQIVDPDGAPFGKVDDVELELRDDGVIEVTAILTGTSAWRRRLDTRSRLRPGRFFGRSRPPTRIPLSEIENLDSTVTISHAAAESMSSPAERWLRRKIVDRIPGAGDAH</sequence>
<comment type="caution">
    <text evidence="1">The sequence shown here is derived from an EMBL/GenBank/DDBJ whole genome shotgun (WGS) entry which is preliminary data.</text>
</comment>
<gene>
    <name evidence="1" type="ORF">LX16_3760</name>
</gene>
<organism evidence="1 2">
    <name type="scientific">Stackebrandtia albiflava</name>
    <dbReference type="NCBI Taxonomy" id="406432"/>
    <lineage>
        <taxon>Bacteria</taxon>
        <taxon>Bacillati</taxon>
        <taxon>Actinomycetota</taxon>
        <taxon>Actinomycetes</taxon>
        <taxon>Glycomycetales</taxon>
        <taxon>Glycomycetaceae</taxon>
        <taxon>Stackebrandtia</taxon>
    </lineage>
</organism>